<proteinExistence type="predicted"/>
<dbReference type="Gene3D" id="1.10.10.10">
    <property type="entry name" value="Winged helix-like DNA-binding domain superfamily/Winged helix DNA-binding domain"/>
    <property type="match status" value="1"/>
</dbReference>
<organism evidence="1 2">
    <name type="scientific">Candidatus Fimimonas merdipullorum</name>
    <dbReference type="NCBI Taxonomy" id="2840822"/>
    <lineage>
        <taxon>Bacteria</taxon>
        <taxon>Pseudomonadati</taxon>
        <taxon>Myxococcota</taxon>
        <taxon>Myxococcia</taxon>
        <taxon>Myxococcales</taxon>
        <taxon>Cystobacterineae</taxon>
        <taxon>Myxococcaceae</taxon>
        <taxon>Myxococcaceae incertae sedis</taxon>
        <taxon>Candidatus Fimimonas</taxon>
    </lineage>
</organism>
<gene>
    <name evidence="1" type="ORF">IAC72_03980</name>
</gene>
<protein>
    <submittedName>
        <fullName evidence="1">Uncharacterized protein</fullName>
    </submittedName>
</protein>
<dbReference type="EMBL" id="DVOC01000067">
    <property type="protein sequence ID" value="HIU91150.1"/>
    <property type="molecule type" value="Genomic_DNA"/>
</dbReference>
<comment type="caution">
    <text evidence="1">The sequence shown here is derived from an EMBL/GenBank/DDBJ whole genome shotgun (WGS) entry which is preliminary data.</text>
</comment>
<dbReference type="InterPro" id="IPR036388">
    <property type="entry name" value="WH-like_DNA-bd_sf"/>
</dbReference>
<accession>A0A9D1SQ06</accession>
<dbReference type="Proteomes" id="UP000886852">
    <property type="component" value="Unassembled WGS sequence"/>
</dbReference>
<sequence length="151" mass="17293">MNHELVILRGLGYFAHAARRLHRQCVAAALSSARDRSGAYNQTLKVAELAVKRDSFAYLLDVTKWALKNLEREKAKLLAEVYVRRKPKGEVAARYNVSLPTLYRRLAQARDSFSKKLQEAGCTEQWFSETYGCCPFVQKLLLRENGSRIEE</sequence>
<dbReference type="AlphaFoldDB" id="A0A9D1SQ06"/>
<name>A0A9D1SQ06_9BACT</name>
<reference evidence="1" key="1">
    <citation type="submission" date="2020-10" db="EMBL/GenBank/DDBJ databases">
        <authorList>
            <person name="Gilroy R."/>
        </authorList>
    </citation>
    <scope>NUCLEOTIDE SEQUENCE</scope>
    <source>
        <strain evidence="1">ChiHjej12B11-7776</strain>
    </source>
</reference>
<evidence type="ECO:0000313" key="2">
    <source>
        <dbReference type="Proteomes" id="UP000886852"/>
    </source>
</evidence>
<reference evidence="1" key="2">
    <citation type="journal article" date="2021" name="PeerJ">
        <title>Extensive microbial diversity within the chicken gut microbiome revealed by metagenomics and culture.</title>
        <authorList>
            <person name="Gilroy R."/>
            <person name="Ravi A."/>
            <person name="Getino M."/>
            <person name="Pursley I."/>
            <person name="Horton D.L."/>
            <person name="Alikhan N.F."/>
            <person name="Baker D."/>
            <person name="Gharbi K."/>
            <person name="Hall N."/>
            <person name="Watson M."/>
            <person name="Adriaenssens E.M."/>
            <person name="Foster-Nyarko E."/>
            <person name="Jarju S."/>
            <person name="Secka A."/>
            <person name="Antonio M."/>
            <person name="Oren A."/>
            <person name="Chaudhuri R.R."/>
            <person name="La Ragione R."/>
            <person name="Hildebrand F."/>
            <person name="Pallen M.J."/>
        </authorList>
    </citation>
    <scope>NUCLEOTIDE SEQUENCE</scope>
    <source>
        <strain evidence="1">ChiHjej12B11-7776</strain>
    </source>
</reference>
<evidence type="ECO:0000313" key="1">
    <source>
        <dbReference type="EMBL" id="HIU91150.1"/>
    </source>
</evidence>